<dbReference type="InterPro" id="IPR022720">
    <property type="entry name" value="Motility-assoc_prot_GldM_N"/>
</dbReference>
<dbReference type="OrthoDB" id="1490890at2"/>
<feature type="domain" description="Gliding motility-associated protein GldM C-terminal" evidence="1">
    <location>
        <begin position="410"/>
        <end position="514"/>
    </location>
</feature>
<dbReference type="InterPro" id="IPR019859">
    <property type="entry name" value="Motility-assoc_prot_GldM"/>
</dbReference>
<dbReference type="NCBIfam" id="TIGR03517">
    <property type="entry name" value="GldM_gliding"/>
    <property type="match status" value="1"/>
</dbReference>
<gene>
    <name evidence="5" type="ORF">SAMN04487989_1011226</name>
</gene>
<proteinExistence type="predicted"/>
<evidence type="ECO:0000259" key="1">
    <source>
        <dbReference type="Pfam" id="PF12080"/>
    </source>
</evidence>
<dbReference type="Pfam" id="PF12081">
    <property type="entry name" value="GldM_1st"/>
    <property type="match status" value="1"/>
</dbReference>
<feature type="domain" description="Gliding motility-associated protein GldM first immunoglobulin-like" evidence="3">
    <location>
        <begin position="226"/>
        <end position="323"/>
    </location>
</feature>
<reference evidence="6" key="1">
    <citation type="submission" date="2016-10" db="EMBL/GenBank/DDBJ databases">
        <authorList>
            <person name="Varghese N."/>
            <person name="Submissions S."/>
        </authorList>
    </citation>
    <scope>NUCLEOTIDE SEQUENCE [LARGE SCALE GENOMIC DNA]</scope>
    <source>
        <strain evidence="6">DSM 23925</strain>
    </source>
</reference>
<sequence>MAGGKLSARQKMINLMYLIFIAMLALNMSKEVLSAFGLMNEKLVESNEATTDRNEAFMAGLAEKVSEQPAKYQPLKAQADQIDVLSNDFNAYLADLKGKMTATVEDPQDYEVMDKGDFLDNYFFKGEKLKPEGQEFMDKINSYRDGVVAILRTNPDMSSIADDVEKKFSTDPVTNRDGNKIDWLSYHYRGFPLVASLTKMTQLQADVKTTESEVLSSMLAGKLKVEASLTNFDAIVVPDKTAFFSGENFTGTIILGKKDNTLQADKVVINGQELPKESMQAGKTVLDFPAGAVGEREITGEFQFKEGDSIISIPVKSTYAVVPKPNSATISADKMNVVYRGVANPMTISFAGVSDNNVSASAPGLSKASGTGKYVMNPGSGREVSINVSGTLPDGSKVSDRATFRIKDIPKPTGSISGQTGIVKLPRNSVEISTIGALLDDFDFELPIQVTSFKVKVPGQPSVNVSGTKLNSQAKNALRKARRGDQISIFDISAQIKGNSSYKLKGVSPVIVELTN</sequence>
<dbReference type="InterPro" id="IPR048406">
    <property type="entry name" value="GldM_Ig-like-2"/>
</dbReference>
<dbReference type="Pfam" id="PF21601">
    <property type="entry name" value="GldM_2nd"/>
    <property type="match status" value="1"/>
</dbReference>
<accession>A0A1I5A093</accession>
<dbReference type="AlphaFoldDB" id="A0A1I5A093"/>
<keyword evidence="6" id="KW-1185">Reference proteome</keyword>
<name>A0A1I5A093_9FLAO</name>
<dbReference type="Pfam" id="PF21602">
    <property type="entry name" value="GldM_3rd"/>
    <property type="match status" value="1"/>
</dbReference>
<dbReference type="RefSeq" id="WP_092206710.1">
    <property type="nucleotide sequence ID" value="NZ_FOVN01000001.1"/>
</dbReference>
<dbReference type="InterPro" id="IPR022719">
    <property type="entry name" value="Motility-assoc_prot_GldM_C"/>
</dbReference>
<evidence type="ECO:0000313" key="5">
    <source>
        <dbReference type="EMBL" id="SFN55793.1"/>
    </source>
</evidence>
<dbReference type="STRING" id="649333.SAMN04487989_1011226"/>
<evidence type="ECO:0000259" key="3">
    <source>
        <dbReference type="Pfam" id="PF21601"/>
    </source>
</evidence>
<evidence type="ECO:0000259" key="2">
    <source>
        <dbReference type="Pfam" id="PF12081"/>
    </source>
</evidence>
<dbReference type="Proteomes" id="UP000198705">
    <property type="component" value="Unassembled WGS sequence"/>
</dbReference>
<dbReference type="EMBL" id="FOVN01000001">
    <property type="protein sequence ID" value="SFN55793.1"/>
    <property type="molecule type" value="Genomic_DNA"/>
</dbReference>
<evidence type="ECO:0000259" key="4">
    <source>
        <dbReference type="Pfam" id="PF21602"/>
    </source>
</evidence>
<dbReference type="Pfam" id="PF12080">
    <property type="entry name" value="GldM_4th"/>
    <property type="match status" value="1"/>
</dbReference>
<protein>
    <submittedName>
        <fullName evidence="5">Protein involved in gliding motility GldM</fullName>
    </submittedName>
</protein>
<evidence type="ECO:0000313" key="6">
    <source>
        <dbReference type="Proteomes" id="UP000198705"/>
    </source>
</evidence>
<feature type="domain" description="Gliding motility-associated protein GldM N-terminal" evidence="2">
    <location>
        <begin position="31"/>
        <end position="220"/>
    </location>
</feature>
<feature type="domain" description="Gliding motility-associated protein GldM second immunoglobulin-like" evidence="4">
    <location>
        <begin position="327"/>
        <end position="407"/>
    </location>
</feature>
<dbReference type="InterPro" id="IPR048405">
    <property type="entry name" value="GldM_Ig-like-1"/>
</dbReference>
<organism evidence="5 6">
    <name type="scientific">Bizionia echini</name>
    <dbReference type="NCBI Taxonomy" id="649333"/>
    <lineage>
        <taxon>Bacteria</taxon>
        <taxon>Pseudomonadati</taxon>
        <taxon>Bacteroidota</taxon>
        <taxon>Flavobacteriia</taxon>
        <taxon>Flavobacteriales</taxon>
        <taxon>Flavobacteriaceae</taxon>
        <taxon>Bizionia</taxon>
    </lineage>
</organism>